<evidence type="ECO:0000313" key="4">
    <source>
        <dbReference type="EMBL" id="GGL00180.1"/>
    </source>
</evidence>
<dbReference type="RefSeq" id="WP_189080605.1">
    <property type="nucleotide sequence ID" value="NZ_BMMX01000017.1"/>
</dbReference>
<proteinExistence type="predicted"/>
<feature type="compositionally biased region" description="Basic and acidic residues" evidence="1">
    <location>
        <begin position="429"/>
        <end position="441"/>
    </location>
</feature>
<feature type="transmembrane region" description="Helical" evidence="2">
    <location>
        <begin position="183"/>
        <end position="204"/>
    </location>
</feature>
<evidence type="ECO:0000256" key="1">
    <source>
        <dbReference type="SAM" id="MobiDB-lite"/>
    </source>
</evidence>
<reference evidence="4" key="2">
    <citation type="submission" date="2020-09" db="EMBL/GenBank/DDBJ databases">
        <authorList>
            <person name="Sun Q."/>
            <person name="Zhou Y."/>
        </authorList>
    </citation>
    <scope>NUCLEOTIDE SEQUENCE</scope>
    <source>
        <strain evidence="4">CGMCC 4.7299</strain>
    </source>
</reference>
<keyword evidence="2" id="KW-0472">Membrane</keyword>
<feature type="transmembrane region" description="Helical" evidence="2">
    <location>
        <begin position="34"/>
        <end position="59"/>
    </location>
</feature>
<dbReference type="InterPro" id="IPR050039">
    <property type="entry name" value="MAB_1171c-like"/>
</dbReference>
<feature type="domain" description="DUF6545" evidence="3">
    <location>
        <begin position="248"/>
        <end position="412"/>
    </location>
</feature>
<dbReference type="AlphaFoldDB" id="A0A8J3C0J0"/>
<keyword evidence="2" id="KW-1133">Transmembrane helix</keyword>
<dbReference type="Proteomes" id="UP000656042">
    <property type="component" value="Unassembled WGS sequence"/>
</dbReference>
<evidence type="ECO:0000256" key="2">
    <source>
        <dbReference type="SAM" id="Phobius"/>
    </source>
</evidence>
<reference evidence="4" key="1">
    <citation type="journal article" date="2014" name="Int. J. Syst. Evol. Microbiol.">
        <title>Complete genome sequence of Corynebacterium casei LMG S-19264T (=DSM 44701T), isolated from a smear-ripened cheese.</title>
        <authorList>
            <consortium name="US DOE Joint Genome Institute (JGI-PGF)"/>
            <person name="Walter F."/>
            <person name="Albersmeier A."/>
            <person name="Kalinowski J."/>
            <person name="Ruckert C."/>
        </authorList>
    </citation>
    <scope>NUCLEOTIDE SEQUENCE</scope>
    <source>
        <strain evidence="4">CGMCC 4.7299</strain>
    </source>
</reference>
<dbReference type="EMBL" id="BMMX01000017">
    <property type="protein sequence ID" value="GGL00180.1"/>
    <property type="molecule type" value="Genomic_DNA"/>
</dbReference>
<keyword evidence="5" id="KW-1185">Reference proteome</keyword>
<evidence type="ECO:0000313" key="5">
    <source>
        <dbReference type="Proteomes" id="UP000656042"/>
    </source>
</evidence>
<accession>A0A8J3C0J0</accession>
<sequence length="441" mass="47304">MNDVLYPVAAVVAWAAFLYRLVRGLRRDPGDPALYAICTAFALMGAIFTISTPVIWGALDRAAGMPNLSLLVSQGGVVAFSVTIQCLIIFWTRPRAQGWRHARWRVAAVVLVLTLMAVLFSLTAEREESLRTAAASYAHDPAYAAYLGIYVAAVALGVVDIMRLCLSYAGGAGRSWLTRGLRVTAAGGGLGLLYCLLRTVTLVAAQVDSDPYRWEFLVPPVSAVGAMLIVVGLTLPGLGPKMSAAAGWIVRRRAYRAIRPLWEAVRVTTPEVVLDRSGGRRGPDHRLHRRIIEIGDGLRAVREHVDDRVGRLAAGAAHRAGLTGGELAATVYAAQLRVAFAAREAQRRRDALEPTAAERARRRRWDAWLGTQRAGTPLPADAADGPAVHRSPGRDLADEVRWLAAVAAALSRSPVVADVAATTGDESVENDHAAAEGNHSE</sequence>
<keyword evidence="2" id="KW-0812">Transmembrane</keyword>
<organism evidence="4 5">
    <name type="scientific">Mangrovihabitans endophyticus</name>
    <dbReference type="NCBI Taxonomy" id="1751298"/>
    <lineage>
        <taxon>Bacteria</taxon>
        <taxon>Bacillati</taxon>
        <taxon>Actinomycetota</taxon>
        <taxon>Actinomycetes</taxon>
        <taxon>Micromonosporales</taxon>
        <taxon>Micromonosporaceae</taxon>
        <taxon>Mangrovihabitans</taxon>
    </lineage>
</organism>
<dbReference type="InterPro" id="IPR046675">
    <property type="entry name" value="DUF6545"/>
</dbReference>
<protein>
    <recommendedName>
        <fullName evidence="3">DUF6545 domain-containing protein</fullName>
    </recommendedName>
</protein>
<comment type="caution">
    <text evidence="4">The sequence shown here is derived from an EMBL/GenBank/DDBJ whole genome shotgun (WGS) entry which is preliminary data.</text>
</comment>
<feature type="region of interest" description="Disordered" evidence="1">
    <location>
        <begin position="421"/>
        <end position="441"/>
    </location>
</feature>
<feature type="transmembrane region" description="Helical" evidence="2">
    <location>
        <begin position="216"/>
        <end position="235"/>
    </location>
</feature>
<name>A0A8J3C0J0_9ACTN</name>
<feature type="transmembrane region" description="Helical" evidence="2">
    <location>
        <begin position="143"/>
        <end position="162"/>
    </location>
</feature>
<feature type="region of interest" description="Disordered" evidence="1">
    <location>
        <begin position="373"/>
        <end position="392"/>
    </location>
</feature>
<feature type="transmembrane region" description="Helical" evidence="2">
    <location>
        <begin position="6"/>
        <end position="22"/>
    </location>
</feature>
<evidence type="ECO:0000259" key="3">
    <source>
        <dbReference type="Pfam" id="PF20182"/>
    </source>
</evidence>
<dbReference type="Pfam" id="PF20182">
    <property type="entry name" value="DUF6545"/>
    <property type="match status" value="1"/>
</dbReference>
<gene>
    <name evidence="4" type="ORF">GCM10012284_38260</name>
</gene>
<feature type="transmembrane region" description="Helical" evidence="2">
    <location>
        <begin position="71"/>
        <end position="92"/>
    </location>
</feature>
<dbReference type="NCBIfam" id="NF042915">
    <property type="entry name" value="MAB_1171c_fam"/>
    <property type="match status" value="1"/>
</dbReference>
<feature type="transmembrane region" description="Helical" evidence="2">
    <location>
        <begin position="104"/>
        <end position="123"/>
    </location>
</feature>